<dbReference type="Proteomes" id="UP000001882">
    <property type="component" value="Chromosome"/>
</dbReference>
<dbReference type="PANTHER" id="PTHR12110:SF21">
    <property type="entry name" value="XYLOSE ISOMERASE-LIKE TIM BARREL DOMAIN-CONTAINING PROTEIN"/>
    <property type="match status" value="1"/>
</dbReference>
<reference evidence="2 3" key="2">
    <citation type="journal article" date="2008" name="Int. J. Syst. Evol. Microbiol.">
        <title>Methanocella paludicola gen. nov., sp. nov., a methane-producing archaeon, the first isolate of the lineage 'Rice Cluster I', and proposal of the new archaeal order Methanocellales ord. nov.</title>
        <authorList>
            <person name="Sakai S."/>
            <person name="Imachi H."/>
            <person name="Hanada S."/>
            <person name="Ohashi A."/>
            <person name="Harada H."/>
            <person name="Kamagata Y."/>
        </authorList>
    </citation>
    <scope>NUCLEOTIDE SEQUENCE [LARGE SCALE GENOMIC DNA]</scope>
    <source>
        <strain evidence="3">DSM 17711 / JCM 13418 / NBRC 101707 / SANAE</strain>
    </source>
</reference>
<dbReference type="InterPro" id="IPR050312">
    <property type="entry name" value="IolE/XylAMocC-like"/>
</dbReference>
<organism evidence="2 3">
    <name type="scientific">Methanocella paludicola (strain DSM 17711 / JCM 13418 / NBRC 101707 / SANAE)</name>
    <dbReference type="NCBI Taxonomy" id="304371"/>
    <lineage>
        <taxon>Archaea</taxon>
        <taxon>Methanobacteriati</taxon>
        <taxon>Methanobacteriota</taxon>
        <taxon>Stenosarchaea group</taxon>
        <taxon>Methanomicrobia</taxon>
        <taxon>Methanocellales</taxon>
        <taxon>Methanocellaceae</taxon>
        <taxon>Methanocella</taxon>
    </lineage>
</organism>
<dbReference type="InParanoid" id="D1Z1Z5"/>
<dbReference type="InterPro" id="IPR036237">
    <property type="entry name" value="Xyl_isomerase-like_sf"/>
</dbReference>
<sequence length="255" mass="28304">MMKKAKGIRLGFSTLSIFMRPPESWADTAIKDNFNAMEILCEGPMWPRSGLWKEKLLGAGNNGLDVYLHAPTVDLNPASVNRGIREETLKQLKEALDMAAGIGASHVTTHPGIIHKPLPRIWEMCMEYAMQVLGEAADYAKGHNVTLSIENMPNKPTYLCTSAEELDKFRRNCGCGVTIDVGHAITCPDPVSFLRLGGISYLHVNDNMGDKDSHLCPGDGILDLNLLKMHDRMIIELNDYGNVIRARDVILRTLF</sequence>
<dbReference type="OrthoDB" id="59344at2157"/>
<dbReference type="RefSeq" id="WP_012901391.1">
    <property type="nucleotide sequence ID" value="NC_013665.1"/>
</dbReference>
<dbReference type="AlphaFoldDB" id="D1Z1Z5"/>
<evidence type="ECO:0000259" key="1">
    <source>
        <dbReference type="Pfam" id="PF01261"/>
    </source>
</evidence>
<dbReference type="EMBL" id="AP011532">
    <property type="protein sequence ID" value="BAI62717.1"/>
    <property type="molecule type" value="Genomic_DNA"/>
</dbReference>
<keyword evidence="3" id="KW-1185">Reference proteome</keyword>
<dbReference type="KEGG" id="mpd:MCP_2645"/>
<dbReference type="GeneID" id="8682369"/>
<dbReference type="eggNOG" id="arCOG01895">
    <property type="taxonomic scope" value="Archaea"/>
</dbReference>
<dbReference type="Pfam" id="PF01261">
    <property type="entry name" value="AP_endonuc_2"/>
    <property type="match status" value="1"/>
</dbReference>
<dbReference type="InterPro" id="IPR013022">
    <property type="entry name" value="Xyl_isomerase-like_TIM-brl"/>
</dbReference>
<name>D1Z1Z5_METPS</name>
<reference evidence="3" key="3">
    <citation type="journal article" date="2011" name="PLoS ONE">
        <title>Genome sequence of a mesophilic hydrogenotrophic methanogen Methanocella paludicola, the first cultivated representative of the order Methanocellales.</title>
        <authorList>
            <person name="Sakai S."/>
            <person name="Takaki Y."/>
            <person name="Shimamura S."/>
            <person name="Sekine M."/>
            <person name="Tajima T."/>
            <person name="Kosugi H."/>
            <person name="Ichikawa N."/>
            <person name="Tasumi E."/>
            <person name="Hiraki A.T."/>
            <person name="Shimizu A."/>
            <person name="Kato Y."/>
            <person name="Nishiko R."/>
            <person name="Mori K."/>
            <person name="Fujita N."/>
            <person name="Imachi H."/>
            <person name="Takai K."/>
        </authorList>
    </citation>
    <scope>NUCLEOTIDE SEQUENCE [LARGE SCALE GENOMIC DNA]</scope>
    <source>
        <strain evidence="3">DSM 17711 / JCM 13418 / NBRC 101707 / SANAE</strain>
    </source>
</reference>
<dbReference type="SUPFAM" id="SSF51658">
    <property type="entry name" value="Xylose isomerase-like"/>
    <property type="match status" value="1"/>
</dbReference>
<feature type="domain" description="Xylose isomerase-like TIM barrel" evidence="1">
    <location>
        <begin position="34"/>
        <end position="224"/>
    </location>
</feature>
<dbReference type="Gene3D" id="3.20.20.150">
    <property type="entry name" value="Divalent-metal-dependent TIM barrel enzymes"/>
    <property type="match status" value="1"/>
</dbReference>
<accession>D1Z1Z5</accession>
<gene>
    <name evidence="2" type="ordered locus">MCP_2645</name>
</gene>
<dbReference type="STRING" id="304371.MCP_2645"/>
<evidence type="ECO:0000313" key="3">
    <source>
        <dbReference type="Proteomes" id="UP000001882"/>
    </source>
</evidence>
<protein>
    <recommendedName>
        <fullName evidence="1">Xylose isomerase-like TIM barrel domain-containing protein</fullName>
    </recommendedName>
</protein>
<evidence type="ECO:0000313" key="2">
    <source>
        <dbReference type="EMBL" id="BAI62717.1"/>
    </source>
</evidence>
<proteinExistence type="predicted"/>
<reference evidence="2 3" key="1">
    <citation type="journal article" date="2007" name="Appl. Environ. Microbiol.">
        <title>Isolation of key methanogens for global methane emission from rice paddy fields: a novel isolate affiliated with the clone cluster rice cluster I.</title>
        <authorList>
            <person name="Sakai S."/>
            <person name="Imachi H."/>
            <person name="Sekiguchi Y."/>
            <person name="Ohashi A."/>
            <person name="Harada H."/>
            <person name="Kamagata Y."/>
        </authorList>
    </citation>
    <scope>NUCLEOTIDE SEQUENCE [LARGE SCALE GENOMIC DNA]</scope>
    <source>
        <strain evidence="3">DSM 17711 / JCM 13418 / NBRC 101707 / SANAE</strain>
    </source>
</reference>
<dbReference type="PANTHER" id="PTHR12110">
    <property type="entry name" value="HYDROXYPYRUVATE ISOMERASE"/>
    <property type="match status" value="1"/>
</dbReference>